<name>A0AB34JBR6_PRYPA</name>
<keyword evidence="2" id="KW-1185">Reference proteome</keyword>
<organism evidence="1 2">
    <name type="scientific">Prymnesium parvum</name>
    <name type="common">Toxic golden alga</name>
    <dbReference type="NCBI Taxonomy" id="97485"/>
    <lineage>
        <taxon>Eukaryota</taxon>
        <taxon>Haptista</taxon>
        <taxon>Haptophyta</taxon>
        <taxon>Prymnesiophyceae</taxon>
        <taxon>Prymnesiales</taxon>
        <taxon>Prymnesiaceae</taxon>
        <taxon>Prymnesium</taxon>
    </lineage>
</organism>
<accession>A0AB34JBR6</accession>
<sequence>MATAAPPSHRVQRAVGEWLTQSADGYCAPTAYDDTGNCAAGHKGSFPLRGAVSRTWVLALRVCISHCLACRRCEYVSVSLKRRDCSWFHRCAPPTRLRRDGEGYRTARVLRRPGGSAAAANLSAAAGGACPSPTDVAKEQRFNEMVGCLQGAAEPPLDTSRLGEMMRRHLWLPPEEKRHCARTPFAEVRLAALDARARRCALAAGDSRWTAEGPADAPSSRCGRGWVGTAEARCLFAQTDALFIGNSVTRRQMYTVLDLLAGPAAHRQRASDLATLETVRSTSAAEANRSWIWDVASKSDSDAANSGYHAAQLVTVDLATGRHRFHLPHRMCGLGDAYSTFHLGRYKQWRVPSAMDELPHGWRGTKWFAREWRPVVSFSLDWPPPSGLESASACVTAVDDVHWAGSFADGFGYSRAAANESRFSSEVRRAVLAMVREYFGAQEWVANVSVQTERPRGGAALSRRALPSVWVYFPTFHGERETFNGFCEDKPCNCTGARPKCYRHPQCRGKHLCAPMAAGSAAFVDAAVRFAAALRRHPHVASRRVGDVRLTPFYDDCWRHRGRCQGHRPCPEPVDAATSCRATALLCPHEPWAPLLARAKQWIPAAHPSASLLYVYDGHWSAELFDETFRAWGPASVGYGADLVVFGPQFGRFSEADNWPRSLRLVSDAMERGAACIHKKPLVVFRSPAYNFDPVNSLKAQMRFSSLMRPLVEAAGMLYLDNFESTFRAAFQKPPAIKFARGSTFHYVNEGRYLMAQNLLHLLRIVSDPAALNRT</sequence>
<comment type="caution">
    <text evidence="1">The sequence shown here is derived from an EMBL/GenBank/DDBJ whole genome shotgun (WGS) entry which is preliminary data.</text>
</comment>
<evidence type="ECO:0000313" key="2">
    <source>
        <dbReference type="Proteomes" id="UP001515480"/>
    </source>
</evidence>
<reference evidence="1 2" key="1">
    <citation type="journal article" date="2024" name="Science">
        <title>Giant polyketide synthase enzymes in the biosynthesis of giant marine polyether toxins.</title>
        <authorList>
            <person name="Fallon T.R."/>
            <person name="Shende V.V."/>
            <person name="Wierzbicki I.H."/>
            <person name="Pendleton A.L."/>
            <person name="Watervoot N.F."/>
            <person name="Auber R.P."/>
            <person name="Gonzalez D.J."/>
            <person name="Wisecaver J.H."/>
            <person name="Moore B.S."/>
        </authorList>
    </citation>
    <scope>NUCLEOTIDE SEQUENCE [LARGE SCALE GENOMIC DNA]</scope>
    <source>
        <strain evidence="1 2">12B1</strain>
    </source>
</reference>
<proteinExistence type="predicted"/>
<dbReference type="Proteomes" id="UP001515480">
    <property type="component" value="Unassembled WGS sequence"/>
</dbReference>
<protein>
    <submittedName>
        <fullName evidence="1">Uncharacterized protein</fullName>
    </submittedName>
</protein>
<evidence type="ECO:0000313" key="1">
    <source>
        <dbReference type="EMBL" id="KAL1519194.1"/>
    </source>
</evidence>
<dbReference type="AlphaFoldDB" id="A0AB34JBR6"/>
<dbReference type="EMBL" id="JBGBPQ010000010">
    <property type="protein sequence ID" value="KAL1519194.1"/>
    <property type="molecule type" value="Genomic_DNA"/>
</dbReference>
<gene>
    <name evidence="1" type="ORF">AB1Y20_003454</name>
</gene>